<proteinExistence type="predicted"/>
<dbReference type="EMBL" id="AOID01000019">
    <property type="protein sequence ID" value="ELY68923.1"/>
    <property type="molecule type" value="Genomic_DNA"/>
</dbReference>
<evidence type="ECO:0000313" key="1">
    <source>
        <dbReference type="EMBL" id="ELY68923.1"/>
    </source>
</evidence>
<evidence type="ECO:0000313" key="2">
    <source>
        <dbReference type="Proteomes" id="UP000011632"/>
    </source>
</evidence>
<organism evidence="1 2">
    <name type="scientific">Natrinema versiforme JCM 10478</name>
    <dbReference type="NCBI Taxonomy" id="1227496"/>
    <lineage>
        <taxon>Archaea</taxon>
        <taxon>Methanobacteriati</taxon>
        <taxon>Methanobacteriota</taxon>
        <taxon>Stenosarchaea group</taxon>
        <taxon>Halobacteria</taxon>
        <taxon>Halobacteriales</taxon>
        <taxon>Natrialbaceae</taxon>
        <taxon>Natrinema</taxon>
    </lineage>
</organism>
<comment type="caution">
    <text evidence="1">The sequence shown here is derived from an EMBL/GenBank/DDBJ whole genome shotgun (WGS) entry which is preliminary data.</text>
</comment>
<dbReference type="AlphaFoldDB" id="L9Y7K8"/>
<dbReference type="Proteomes" id="UP000011632">
    <property type="component" value="Unassembled WGS sequence"/>
</dbReference>
<name>L9Y7K8_9EURY</name>
<protein>
    <submittedName>
        <fullName evidence="1">Uncharacterized protein</fullName>
    </submittedName>
</protein>
<sequence>MFLLVTTFAQRNQIVGLVRSTLRNWLFVVDIRCFHVWVMLPTDRLVAFLTLVPVTLEDRSARTLG</sequence>
<keyword evidence="2" id="KW-1185">Reference proteome</keyword>
<accession>L9Y7K8</accession>
<gene>
    <name evidence="1" type="ORF">C489_06138</name>
</gene>
<reference evidence="1 2" key="1">
    <citation type="journal article" date="2014" name="PLoS Genet.">
        <title>Phylogenetically driven sequencing of extremely halophilic archaea reveals strategies for static and dynamic osmo-response.</title>
        <authorList>
            <person name="Becker E.A."/>
            <person name="Seitzer P.M."/>
            <person name="Tritt A."/>
            <person name="Larsen D."/>
            <person name="Krusor M."/>
            <person name="Yao A.I."/>
            <person name="Wu D."/>
            <person name="Madern D."/>
            <person name="Eisen J.A."/>
            <person name="Darling A.E."/>
            <person name="Facciotti M.T."/>
        </authorList>
    </citation>
    <scope>NUCLEOTIDE SEQUENCE [LARGE SCALE GENOMIC DNA]</scope>
    <source>
        <strain evidence="1 2">JCM 10478</strain>
    </source>
</reference>
<dbReference type="STRING" id="1227496.C489_06138"/>